<protein>
    <submittedName>
        <fullName evidence="5">Secreted trypsin-like serine protease</fullName>
    </submittedName>
</protein>
<feature type="chain" id="PRO_5031034035" evidence="3">
    <location>
        <begin position="48"/>
        <end position="289"/>
    </location>
</feature>
<sequence>MSVSTPPSLPSRPAARLRPARRLLTRAAVIGAAATLCATATSTSAQAIVHGKDSTEAYPFMVSIPMVLEDDQNPLDGVCGGTLVAPRWVLTAGHCAQEEGVMGAHPVGTVRIGSEDRSSGGTVRKVVEKVVHPGYDASSPYRSRSDIALLRLDRPAPQQPIRMADRAPRVGAPTRVLGFGTVVDGKQPQDWVFAERLQELDTRRAAAAKCLDIDGKSELCTTSRVRGAMACSGDSGGPQIQRVHGRWQLVGATSGDGDHAVNPLCGGGPGIYTSVPAHKAWIGKTLAGR</sequence>
<dbReference type="SMART" id="SM00020">
    <property type="entry name" value="Tryp_SPc"/>
    <property type="match status" value="1"/>
</dbReference>
<dbReference type="InterPro" id="IPR009003">
    <property type="entry name" value="Peptidase_S1_PA"/>
</dbReference>
<proteinExistence type="inferred from homology"/>
<comment type="caution">
    <text evidence="5">The sequence shown here is derived from an EMBL/GenBank/DDBJ whole genome shotgun (WGS) entry which is preliminary data.</text>
</comment>
<evidence type="ECO:0000256" key="1">
    <source>
        <dbReference type="ARBA" id="ARBA00007664"/>
    </source>
</evidence>
<evidence type="ECO:0000313" key="6">
    <source>
        <dbReference type="Proteomes" id="UP000588098"/>
    </source>
</evidence>
<dbReference type="PANTHER" id="PTHR24276">
    <property type="entry name" value="POLYSERASE-RELATED"/>
    <property type="match status" value="1"/>
</dbReference>
<keyword evidence="6" id="KW-1185">Reference proteome</keyword>
<evidence type="ECO:0000256" key="2">
    <source>
        <dbReference type="ARBA" id="ARBA00023157"/>
    </source>
</evidence>
<dbReference type="InterPro" id="IPR018114">
    <property type="entry name" value="TRYPSIN_HIS"/>
</dbReference>
<dbReference type="CDD" id="cd00190">
    <property type="entry name" value="Tryp_SPc"/>
    <property type="match status" value="1"/>
</dbReference>
<feature type="domain" description="Peptidase S1" evidence="4">
    <location>
        <begin position="48"/>
        <end position="287"/>
    </location>
</feature>
<dbReference type="Gene3D" id="2.40.10.10">
    <property type="entry name" value="Trypsin-like serine proteases"/>
    <property type="match status" value="1"/>
</dbReference>
<dbReference type="InterPro" id="IPR001314">
    <property type="entry name" value="Peptidase_S1A"/>
</dbReference>
<organism evidence="5 6">
    <name type="scientific">Streptomyces zagrosensis</name>
    <dbReference type="NCBI Taxonomy" id="1042984"/>
    <lineage>
        <taxon>Bacteria</taxon>
        <taxon>Bacillati</taxon>
        <taxon>Actinomycetota</taxon>
        <taxon>Actinomycetes</taxon>
        <taxon>Kitasatosporales</taxon>
        <taxon>Streptomycetaceae</taxon>
        <taxon>Streptomyces</taxon>
    </lineage>
</organism>
<dbReference type="GO" id="GO:0006508">
    <property type="term" value="P:proteolysis"/>
    <property type="evidence" value="ECO:0007669"/>
    <property type="project" value="UniProtKB-KW"/>
</dbReference>
<keyword evidence="5" id="KW-0378">Hydrolase</keyword>
<dbReference type="AlphaFoldDB" id="A0A7W9Q7Z8"/>
<comment type="similarity">
    <text evidence="1">Belongs to the peptidase S1 family.</text>
</comment>
<dbReference type="PROSITE" id="PS00134">
    <property type="entry name" value="TRYPSIN_HIS"/>
    <property type="match status" value="1"/>
</dbReference>
<dbReference type="PROSITE" id="PS51318">
    <property type="entry name" value="TAT"/>
    <property type="match status" value="1"/>
</dbReference>
<dbReference type="SUPFAM" id="SSF50494">
    <property type="entry name" value="Trypsin-like serine proteases"/>
    <property type="match status" value="1"/>
</dbReference>
<dbReference type="GO" id="GO:0004252">
    <property type="term" value="F:serine-type endopeptidase activity"/>
    <property type="evidence" value="ECO:0007669"/>
    <property type="project" value="InterPro"/>
</dbReference>
<evidence type="ECO:0000313" key="5">
    <source>
        <dbReference type="EMBL" id="MBB5935034.1"/>
    </source>
</evidence>
<dbReference type="RefSeq" id="WP_184571126.1">
    <property type="nucleotide sequence ID" value="NZ_JACHJL010000004.1"/>
</dbReference>
<dbReference type="PANTHER" id="PTHR24276:SF98">
    <property type="entry name" value="FI18310P1-RELATED"/>
    <property type="match status" value="1"/>
</dbReference>
<dbReference type="PROSITE" id="PS50240">
    <property type="entry name" value="TRYPSIN_DOM"/>
    <property type="match status" value="1"/>
</dbReference>
<dbReference type="InterPro" id="IPR006311">
    <property type="entry name" value="TAT_signal"/>
</dbReference>
<dbReference type="PRINTS" id="PR00722">
    <property type="entry name" value="CHYMOTRYPSIN"/>
</dbReference>
<gene>
    <name evidence="5" type="ORF">FHS42_002084</name>
</gene>
<accession>A0A7W9Q7Z8</accession>
<keyword evidence="2" id="KW-1015">Disulfide bond</keyword>
<dbReference type="EMBL" id="JACHJL010000004">
    <property type="protein sequence ID" value="MBB5935034.1"/>
    <property type="molecule type" value="Genomic_DNA"/>
</dbReference>
<feature type="signal peptide" evidence="3">
    <location>
        <begin position="1"/>
        <end position="47"/>
    </location>
</feature>
<keyword evidence="3" id="KW-0732">Signal</keyword>
<evidence type="ECO:0000259" key="4">
    <source>
        <dbReference type="PROSITE" id="PS50240"/>
    </source>
</evidence>
<evidence type="ECO:0000256" key="3">
    <source>
        <dbReference type="SAM" id="SignalP"/>
    </source>
</evidence>
<dbReference type="InterPro" id="IPR050430">
    <property type="entry name" value="Peptidase_S1"/>
</dbReference>
<dbReference type="Proteomes" id="UP000588098">
    <property type="component" value="Unassembled WGS sequence"/>
</dbReference>
<keyword evidence="5" id="KW-0645">Protease</keyword>
<dbReference type="Pfam" id="PF00089">
    <property type="entry name" value="Trypsin"/>
    <property type="match status" value="1"/>
</dbReference>
<reference evidence="5 6" key="1">
    <citation type="submission" date="2020-08" db="EMBL/GenBank/DDBJ databases">
        <title>Genomic Encyclopedia of Type Strains, Phase III (KMG-III): the genomes of soil and plant-associated and newly described type strains.</title>
        <authorList>
            <person name="Whitman W."/>
        </authorList>
    </citation>
    <scope>NUCLEOTIDE SEQUENCE [LARGE SCALE GENOMIC DNA]</scope>
    <source>
        <strain evidence="5 6">CECT 8305</strain>
    </source>
</reference>
<dbReference type="InterPro" id="IPR043504">
    <property type="entry name" value="Peptidase_S1_PA_chymotrypsin"/>
</dbReference>
<name>A0A7W9Q7Z8_9ACTN</name>
<dbReference type="InterPro" id="IPR001254">
    <property type="entry name" value="Trypsin_dom"/>
</dbReference>